<proteinExistence type="inferred from homology"/>
<comment type="subcellular location">
    <subcellularLocation>
        <location evidence="1">Secreted</location>
    </subcellularLocation>
</comment>
<name>A0ABY4PNL5_9ACTN</name>
<reference evidence="11 12" key="1">
    <citation type="submission" date="2022-05" db="EMBL/GenBank/DDBJ databases">
        <authorList>
            <person name="Zhou X."/>
            <person name="Li K."/>
            <person name="Man Y."/>
        </authorList>
    </citation>
    <scope>NUCLEOTIDE SEQUENCE [LARGE SCALE GENOMIC DNA]</scope>
    <source>
        <strain evidence="11 12">MS405</strain>
    </source>
</reference>
<dbReference type="SUPFAM" id="SSF55399">
    <property type="entry name" value="Subtilisin inhibitor"/>
    <property type="match status" value="1"/>
</dbReference>
<keyword evidence="12" id="KW-1185">Reference proteome</keyword>
<keyword evidence="6 8" id="KW-0722">Serine protease inhibitor</keyword>
<protein>
    <submittedName>
        <fullName evidence="11">Subtilase-type protease inhibitor</fullName>
    </submittedName>
</protein>
<evidence type="ECO:0000256" key="7">
    <source>
        <dbReference type="ARBA" id="ARBA00023157"/>
    </source>
</evidence>
<evidence type="ECO:0000259" key="10">
    <source>
        <dbReference type="Pfam" id="PF00720"/>
    </source>
</evidence>
<dbReference type="Pfam" id="PF00720">
    <property type="entry name" value="SSI"/>
    <property type="match status" value="1"/>
</dbReference>
<organism evidence="11 12">
    <name type="scientific">Streptomyces durmitorensis</name>
    <dbReference type="NCBI Taxonomy" id="319947"/>
    <lineage>
        <taxon>Bacteria</taxon>
        <taxon>Bacillati</taxon>
        <taxon>Actinomycetota</taxon>
        <taxon>Actinomycetes</taxon>
        <taxon>Kitasatosporales</taxon>
        <taxon>Streptomycetaceae</taxon>
        <taxon>Streptomyces</taxon>
    </lineage>
</organism>
<dbReference type="InterPro" id="IPR023549">
    <property type="entry name" value="Subtilisin_inhibitor"/>
</dbReference>
<keyword evidence="4" id="KW-0964">Secreted</keyword>
<keyword evidence="9" id="KW-0732">Signal</keyword>
<comment type="subunit">
    <text evidence="3">Homodimer.</text>
</comment>
<sequence>MRSRPTSRLRPVAAIAVALISLAAAAPAHAAEGTAPPARSSGIFLTVTGQDNAWVRGVLLDCVTRQPGHHPHAAKACAAIDKARGDFDALPAKSGICTKQYAPVTVSATGVHRGKPVSWNKTYGNACEMGYATGAVFRF</sequence>
<evidence type="ECO:0000256" key="1">
    <source>
        <dbReference type="ARBA" id="ARBA00004613"/>
    </source>
</evidence>
<evidence type="ECO:0000256" key="3">
    <source>
        <dbReference type="ARBA" id="ARBA00011738"/>
    </source>
</evidence>
<feature type="domain" description="Subtilisin inhibitor" evidence="10">
    <location>
        <begin position="41"/>
        <end position="125"/>
    </location>
</feature>
<dbReference type="PRINTS" id="PR00294">
    <property type="entry name" value="SSBTLNINHBTR"/>
</dbReference>
<feature type="chain" id="PRO_5046682402" evidence="9">
    <location>
        <begin position="31"/>
        <end position="139"/>
    </location>
</feature>
<evidence type="ECO:0000256" key="6">
    <source>
        <dbReference type="ARBA" id="ARBA00022900"/>
    </source>
</evidence>
<dbReference type="EMBL" id="CP097289">
    <property type="protein sequence ID" value="UQT54459.1"/>
    <property type="molecule type" value="Genomic_DNA"/>
</dbReference>
<dbReference type="InterPro" id="IPR036819">
    <property type="entry name" value="Subtilisin_inhibitor-like_sf"/>
</dbReference>
<evidence type="ECO:0000256" key="9">
    <source>
        <dbReference type="SAM" id="SignalP"/>
    </source>
</evidence>
<dbReference type="InterPro" id="IPR000691">
    <property type="entry name" value="Prot_inh_I16_SSI"/>
</dbReference>
<dbReference type="Proteomes" id="UP000829992">
    <property type="component" value="Chromosome"/>
</dbReference>
<feature type="signal peptide" evidence="9">
    <location>
        <begin position="1"/>
        <end position="30"/>
    </location>
</feature>
<evidence type="ECO:0000256" key="2">
    <source>
        <dbReference type="ARBA" id="ARBA00010472"/>
    </source>
</evidence>
<dbReference type="Gene3D" id="3.30.350.10">
    <property type="entry name" value="Subtilisin inhibitor-like"/>
    <property type="match status" value="1"/>
</dbReference>
<gene>
    <name evidence="11" type="ORF">M4V62_04765</name>
</gene>
<keyword evidence="5 8" id="KW-0646">Protease inhibitor</keyword>
<keyword evidence="7" id="KW-1015">Disulfide bond</keyword>
<comment type="similarity">
    <text evidence="2 8">Belongs to the protease inhibitor I16 (SSI) family.</text>
</comment>
<dbReference type="GO" id="GO:0030414">
    <property type="term" value="F:peptidase inhibitor activity"/>
    <property type="evidence" value="ECO:0007669"/>
    <property type="project" value="UniProtKB-KW"/>
</dbReference>
<evidence type="ECO:0000256" key="4">
    <source>
        <dbReference type="ARBA" id="ARBA00022525"/>
    </source>
</evidence>
<dbReference type="RefSeq" id="WP_249585954.1">
    <property type="nucleotide sequence ID" value="NZ_BAAAQL010000002.1"/>
</dbReference>
<evidence type="ECO:0000256" key="8">
    <source>
        <dbReference type="RuleBase" id="RU003471"/>
    </source>
</evidence>
<evidence type="ECO:0000313" key="11">
    <source>
        <dbReference type="EMBL" id="UQT54459.1"/>
    </source>
</evidence>
<evidence type="ECO:0000256" key="5">
    <source>
        <dbReference type="ARBA" id="ARBA00022690"/>
    </source>
</evidence>
<evidence type="ECO:0000313" key="12">
    <source>
        <dbReference type="Proteomes" id="UP000829992"/>
    </source>
</evidence>
<accession>A0ABY4PNL5</accession>